<dbReference type="Pfam" id="PF06985">
    <property type="entry name" value="HET"/>
    <property type="match status" value="1"/>
</dbReference>
<organism evidence="2 3">
    <name type="scientific">Hyaloscypha variabilis (strain UAMH 11265 / GT02V1 / F)</name>
    <name type="common">Meliniomyces variabilis</name>
    <dbReference type="NCBI Taxonomy" id="1149755"/>
    <lineage>
        <taxon>Eukaryota</taxon>
        <taxon>Fungi</taxon>
        <taxon>Dikarya</taxon>
        <taxon>Ascomycota</taxon>
        <taxon>Pezizomycotina</taxon>
        <taxon>Leotiomycetes</taxon>
        <taxon>Helotiales</taxon>
        <taxon>Hyaloscyphaceae</taxon>
        <taxon>Hyaloscypha</taxon>
        <taxon>Hyaloscypha variabilis</taxon>
    </lineage>
</organism>
<dbReference type="InterPro" id="IPR010730">
    <property type="entry name" value="HET"/>
</dbReference>
<dbReference type="Proteomes" id="UP000235786">
    <property type="component" value="Unassembled WGS sequence"/>
</dbReference>
<accession>A0A2J6RAY7</accession>
<reference evidence="2 3" key="1">
    <citation type="submission" date="2016-04" db="EMBL/GenBank/DDBJ databases">
        <title>A degradative enzymes factory behind the ericoid mycorrhizal symbiosis.</title>
        <authorList>
            <consortium name="DOE Joint Genome Institute"/>
            <person name="Martino E."/>
            <person name="Morin E."/>
            <person name="Grelet G."/>
            <person name="Kuo A."/>
            <person name="Kohler A."/>
            <person name="Daghino S."/>
            <person name="Barry K."/>
            <person name="Choi C."/>
            <person name="Cichocki N."/>
            <person name="Clum A."/>
            <person name="Copeland A."/>
            <person name="Hainaut M."/>
            <person name="Haridas S."/>
            <person name="Labutti K."/>
            <person name="Lindquist E."/>
            <person name="Lipzen A."/>
            <person name="Khouja H.-R."/>
            <person name="Murat C."/>
            <person name="Ohm R."/>
            <person name="Olson A."/>
            <person name="Spatafora J."/>
            <person name="Veneault-Fourrey C."/>
            <person name="Henrissat B."/>
            <person name="Grigoriev I."/>
            <person name="Martin F."/>
            <person name="Perotto S."/>
        </authorList>
    </citation>
    <scope>NUCLEOTIDE SEQUENCE [LARGE SCALE GENOMIC DNA]</scope>
    <source>
        <strain evidence="2 3">F</strain>
    </source>
</reference>
<sequence length="413" mass="47430">MESLYQSTLAPIKKTLYSGMLSRFTQPTDQHMLLLQLLQKEPILSLQILSRDSGQVYTFRVFLSDDEANDYLRPFFHKSYISMDSISSDRTFNKIRTLLLDCEANHSSCILGRSRDLPSLPNRVLEILNEEEELTIRLHISESEERGSYAALSYCWGGPQRFTLKSMNLNSMVRGIALTILPRTILDAITVTRKLGMRFLWVDSLCIIQDSAEDKIHEISEMGDIYKNANITIVAANASTVEDGFLLERPPPELCPIPIQLGPNVSGTAYLDKYGFDHQIDEFDEPLFRRGWAFQEFFLSPKILLYDSIKVTFTCPNHSFKGVHSNLAEYDYPAKPALSKVLYSFSEEAVVIRDHFLSHDWTQLISKYSSREFSNFEDRLPAIAGIAKIVSRKWNEDYVAGIWRRFLVHQLAW</sequence>
<evidence type="ECO:0000259" key="1">
    <source>
        <dbReference type="Pfam" id="PF06985"/>
    </source>
</evidence>
<feature type="non-terminal residue" evidence="2">
    <location>
        <position position="413"/>
    </location>
</feature>
<protein>
    <submittedName>
        <fullName evidence="2">HET-domain-containing protein</fullName>
    </submittedName>
</protein>
<dbReference type="EMBL" id="KZ613952">
    <property type="protein sequence ID" value="PMD35679.1"/>
    <property type="molecule type" value="Genomic_DNA"/>
</dbReference>
<keyword evidence="3" id="KW-1185">Reference proteome</keyword>
<evidence type="ECO:0000313" key="3">
    <source>
        <dbReference type="Proteomes" id="UP000235786"/>
    </source>
</evidence>
<feature type="domain" description="Heterokaryon incompatibility" evidence="1">
    <location>
        <begin position="149"/>
        <end position="296"/>
    </location>
</feature>
<dbReference type="PANTHER" id="PTHR33112:SF16">
    <property type="entry name" value="HETEROKARYON INCOMPATIBILITY DOMAIN-CONTAINING PROTEIN"/>
    <property type="match status" value="1"/>
</dbReference>
<name>A0A2J6RAY7_HYAVF</name>
<evidence type="ECO:0000313" key="2">
    <source>
        <dbReference type="EMBL" id="PMD35679.1"/>
    </source>
</evidence>
<dbReference type="STRING" id="1149755.A0A2J6RAY7"/>
<proteinExistence type="predicted"/>
<gene>
    <name evidence="2" type="ORF">L207DRAFT_496166</name>
</gene>
<dbReference type="OrthoDB" id="5125733at2759"/>
<dbReference type="PANTHER" id="PTHR33112">
    <property type="entry name" value="DOMAIN PROTEIN, PUTATIVE-RELATED"/>
    <property type="match status" value="1"/>
</dbReference>
<dbReference type="AlphaFoldDB" id="A0A2J6RAY7"/>